<dbReference type="SMART" id="SM00360">
    <property type="entry name" value="RRM"/>
    <property type="match status" value="2"/>
</dbReference>
<name>A0ABP0I5N0_9DINO</name>
<feature type="region of interest" description="Disordered" evidence="4">
    <location>
        <begin position="238"/>
        <end position="258"/>
    </location>
</feature>
<dbReference type="InterPro" id="IPR035979">
    <property type="entry name" value="RBD_domain_sf"/>
</dbReference>
<feature type="domain" description="RRM" evidence="5">
    <location>
        <begin position="12"/>
        <end position="90"/>
    </location>
</feature>
<evidence type="ECO:0000313" key="6">
    <source>
        <dbReference type="EMBL" id="CAK8996877.1"/>
    </source>
</evidence>
<feature type="domain" description="RRM" evidence="5">
    <location>
        <begin position="156"/>
        <end position="235"/>
    </location>
</feature>
<evidence type="ECO:0000256" key="1">
    <source>
        <dbReference type="ARBA" id="ARBA00022737"/>
    </source>
</evidence>
<dbReference type="PROSITE" id="PS50102">
    <property type="entry name" value="RRM"/>
    <property type="match status" value="2"/>
</dbReference>
<protein>
    <submittedName>
        <fullName evidence="6">N-terminally processed]</fullName>
    </submittedName>
</protein>
<dbReference type="PANTHER" id="PTHR13976">
    <property type="entry name" value="HETEROGENEOUS NUCLEAR RIBONUCLEOPROTEIN-RELATED"/>
    <property type="match status" value="1"/>
</dbReference>
<dbReference type="SUPFAM" id="SSF54928">
    <property type="entry name" value="RNA-binding domain, RBD"/>
    <property type="match status" value="1"/>
</dbReference>
<sequence length="292" mass="30699">MTKTFQDFPGAGYLRLRGLPFSAGPAEVTEFFAEFGVLEDNVILGTTVDGRSSGEAWVQFVDTSSAEEAKRQKDRQLIGGRYIEIFGSSHEDSSKQSRGGFGGFGGGGFGGKGMGKSMGPPSGGLSLAQSALSAMGMTPMAKDTESYAYAAGGGSAYLRLRGLPFSASTSDVATFFAEYGVSEDQVILGSEGATGRPSGEAWVQFPSEALAAQAKTAKDRQKIGTRYIEIFPSSAADAGKANARPTQDPTFRGGGKGGGKDDWSWYMANMATMGWYAAMAQQGKGGDRYQPY</sequence>
<keyword evidence="2 3" id="KW-0694">RNA-binding</keyword>
<dbReference type="Proteomes" id="UP001642464">
    <property type="component" value="Unassembled WGS sequence"/>
</dbReference>
<evidence type="ECO:0000313" key="7">
    <source>
        <dbReference type="Proteomes" id="UP001642464"/>
    </source>
</evidence>
<dbReference type="EMBL" id="CAXAMM010002625">
    <property type="protein sequence ID" value="CAK8996877.1"/>
    <property type="molecule type" value="Genomic_DNA"/>
</dbReference>
<reference evidence="6 7" key="1">
    <citation type="submission" date="2024-02" db="EMBL/GenBank/DDBJ databases">
        <authorList>
            <person name="Chen Y."/>
            <person name="Shah S."/>
            <person name="Dougan E. K."/>
            <person name="Thang M."/>
            <person name="Chan C."/>
        </authorList>
    </citation>
    <scope>NUCLEOTIDE SEQUENCE [LARGE SCALE GENOMIC DNA]</scope>
</reference>
<keyword evidence="1" id="KW-0677">Repeat</keyword>
<dbReference type="Gene3D" id="3.30.70.330">
    <property type="match status" value="2"/>
</dbReference>
<comment type="caution">
    <text evidence="6">The sequence shown here is derived from an EMBL/GenBank/DDBJ whole genome shotgun (WGS) entry which is preliminary data.</text>
</comment>
<evidence type="ECO:0000256" key="4">
    <source>
        <dbReference type="SAM" id="MobiDB-lite"/>
    </source>
</evidence>
<dbReference type="InterPro" id="IPR000504">
    <property type="entry name" value="RRM_dom"/>
</dbReference>
<gene>
    <name evidence="6" type="ORF">SCF082_LOCUS4973</name>
</gene>
<organism evidence="6 7">
    <name type="scientific">Durusdinium trenchii</name>
    <dbReference type="NCBI Taxonomy" id="1381693"/>
    <lineage>
        <taxon>Eukaryota</taxon>
        <taxon>Sar</taxon>
        <taxon>Alveolata</taxon>
        <taxon>Dinophyceae</taxon>
        <taxon>Suessiales</taxon>
        <taxon>Symbiodiniaceae</taxon>
        <taxon>Durusdinium</taxon>
    </lineage>
</organism>
<evidence type="ECO:0000259" key="5">
    <source>
        <dbReference type="PROSITE" id="PS50102"/>
    </source>
</evidence>
<dbReference type="Pfam" id="PF00076">
    <property type="entry name" value="RRM_1"/>
    <property type="match status" value="2"/>
</dbReference>
<evidence type="ECO:0000256" key="2">
    <source>
        <dbReference type="ARBA" id="ARBA00022884"/>
    </source>
</evidence>
<proteinExistence type="predicted"/>
<evidence type="ECO:0000256" key="3">
    <source>
        <dbReference type="PROSITE-ProRule" id="PRU00176"/>
    </source>
</evidence>
<keyword evidence="7" id="KW-1185">Reference proteome</keyword>
<accession>A0ABP0I5N0</accession>
<dbReference type="InterPro" id="IPR050666">
    <property type="entry name" value="ESRP"/>
</dbReference>
<dbReference type="InterPro" id="IPR012677">
    <property type="entry name" value="Nucleotide-bd_a/b_plait_sf"/>
</dbReference>